<protein>
    <recommendedName>
        <fullName evidence="4">DUF2188 domain-containing protein</fullName>
    </recommendedName>
</protein>
<reference evidence="2 3" key="1">
    <citation type="journal article" date="2015" name="Nature">
        <title>rRNA introns, odd ribosomes, and small enigmatic genomes across a large radiation of phyla.</title>
        <authorList>
            <person name="Brown C.T."/>
            <person name="Hug L.A."/>
            <person name="Thomas B.C."/>
            <person name="Sharon I."/>
            <person name="Castelle C.J."/>
            <person name="Singh A."/>
            <person name="Wilkins M.J."/>
            <person name="Williams K.H."/>
            <person name="Banfield J.F."/>
        </authorList>
    </citation>
    <scope>NUCLEOTIDE SEQUENCE [LARGE SCALE GENOMIC DNA]</scope>
</reference>
<dbReference type="EMBL" id="LCAO01000005">
    <property type="protein sequence ID" value="KKR92043.1"/>
    <property type="molecule type" value="Genomic_DNA"/>
</dbReference>
<feature type="compositionally biased region" description="Basic and acidic residues" evidence="1">
    <location>
        <begin position="50"/>
        <end position="63"/>
    </location>
</feature>
<name>A0A0G0UTJ0_9BACT</name>
<gene>
    <name evidence="2" type="ORF">UU42_C0005G0006</name>
</gene>
<organism evidence="2 3">
    <name type="scientific">Candidatus Woesebacteria bacterium GW2011_GWA1_41_13b</name>
    <dbReference type="NCBI Taxonomy" id="1618555"/>
    <lineage>
        <taxon>Bacteria</taxon>
        <taxon>Candidatus Woeseibacteriota</taxon>
    </lineage>
</organism>
<dbReference type="AlphaFoldDB" id="A0A0G0UTJ0"/>
<evidence type="ECO:0000313" key="3">
    <source>
        <dbReference type="Proteomes" id="UP000034676"/>
    </source>
</evidence>
<feature type="compositionally biased region" description="Basic and acidic residues" evidence="1">
    <location>
        <begin position="16"/>
        <end position="26"/>
    </location>
</feature>
<evidence type="ECO:0000313" key="2">
    <source>
        <dbReference type="EMBL" id="KKR92043.1"/>
    </source>
</evidence>
<dbReference type="InterPro" id="IPR018691">
    <property type="entry name" value="DUF2188"/>
</dbReference>
<comment type="caution">
    <text evidence="2">The sequence shown here is derived from an EMBL/GenBank/DDBJ whole genome shotgun (WGS) entry which is preliminary data.</text>
</comment>
<evidence type="ECO:0000256" key="1">
    <source>
        <dbReference type="SAM" id="MobiDB-lite"/>
    </source>
</evidence>
<proteinExistence type="predicted"/>
<evidence type="ECO:0008006" key="4">
    <source>
        <dbReference type="Google" id="ProtNLM"/>
    </source>
</evidence>
<dbReference type="Proteomes" id="UP000034676">
    <property type="component" value="Unassembled WGS sequence"/>
</dbReference>
<feature type="region of interest" description="Disordered" evidence="1">
    <location>
        <begin position="1"/>
        <end position="79"/>
    </location>
</feature>
<sequence length="79" mass="8683">MANYNVVKGQNGGWNVKRDNAERASAHTDTQQEAEKEAKQFSSNSGGGEVRIHGLDGKIRDSDTVPPAHDPYPPKDNRH</sequence>
<accession>A0A0G0UTJ0</accession>
<dbReference type="Pfam" id="PF09954">
    <property type="entry name" value="DUF2188"/>
    <property type="match status" value="1"/>
</dbReference>